<dbReference type="InterPro" id="IPR036388">
    <property type="entry name" value="WH-like_DNA-bd_sf"/>
</dbReference>
<proteinExistence type="predicted"/>
<name>K2FFB6_9BACT</name>
<dbReference type="InterPro" id="IPR036217">
    <property type="entry name" value="MethylDNA_cys_MeTrfase_DNAb"/>
</dbReference>
<reference evidence="3" key="1">
    <citation type="journal article" date="2012" name="Science">
        <title>Fermentation, hydrogen, and sulfur metabolism in multiple uncultivated bacterial phyla.</title>
        <authorList>
            <person name="Wrighton K.C."/>
            <person name="Thomas B.C."/>
            <person name="Sharon I."/>
            <person name="Miller C.S."/>
            <person name="Castelle C.J."/>
            <person name="VerBerkmoes N.C."/>
            <person name="Wilkins M.J."/>
            <person name="Hettich R.L."/>
            <person name="Lipton M.S."/>
            <person name="Williams K.H."/>
            <person name="Long P.E."/>
            <person name="Banfield J.F."/>
        </authorList>
    </citation>
    <scope>NUCLEOTIDE SEQUENCE [LARGE SCALE GENOMIC DNA]</scope>
</reference>
<protein>
    <submittedName>
        <fullName evidence="3">Methylated-DNA-[protein]-cysteine S-methyltransferase DNA binding protein</fullName>
    </submittedName>
</protein>
<evidence type="ECO:0000256" key="1">
    <source>
        <dbReference type="ARBA" id="ARBA00022763"/>
    </source>
</evidence>
<dbReference type="GO" id="GO:0008168">
    <property type="term" value="F:methyltransferase activity"/>
    <property type="evidence" value="ECO:0007669"/>
    <property type="project" value="UniProtKB-KW"/>
</dbReference>
<organism evidence="3">
    <name type="scientific">uncultured bacterium</name>
    <name type="common">gcode 4</name>
    <dbReference type="NCBI Taxonomy" id="1234023"/>
    <lineage>
        <taxon>Bacteria</taxon>
        <taxon>environmental samples</taxon>
    </lineage>
</organism>
<dbReference type="Gene3D" id="1.10.10.10">
    <property type="entry name" value="Winged helix-like DNA-binding domain superfamily/Winged helix DNA-binding domain"/>
    <property type="match status" value="1"/>
</dbReference>
<evidence type="ECO:0000259" key="2">
    <source>
        <dbReference type="Pfam" id="PF01035"/>
    </source>
</evidence>
<dbReference type="SUPFAM" id="SSF46767">
    <property type="entry name" value="Methylated DNA-protein cysteine methyltransferase, C-terminal domain"/>
    <property type="match status" value="1"/>
</dbReference>
<dbReference type="Pfam" id="PF01035">
    <property type="entry name" value="DNA_binding_1"/>
    <property type="match status" value="1"/>
</dbReference>
<comment type="caution">
    <text evidence="3">The sequence shown here is derived from an EMBL/GenBank/DDBJ whole genome shotgun (WGS) entry which is preliminary data.</text>
</comment>
<dbReference type="InterPro" id="IPR014048">
    <property type="entry name" value="MethylDNA_cys_MeTrfase_DNA-bd"/>
</dbReference>
<evidence type="ECO:0000313" key="3">
    <source>
        <dbReference type="EMBL" id="EKE29901.1"/>
    </source>
</evidence>
<dbReference type="EMBL" id="AMFJ01000079">
    <property type="protein sequence ID" value="EKE29901.1"/>
    <property type="molecule type" value="Genomic_DNA"/>
</dbReference>
<keyword evidence="3" id="KW-0808">Transferase</keyword>
<sequence>MKEDIYAFLTTIPRWKVVSYKIIALKFNIHPRYVAQIMASNEKPDAFPCYKVINSDWKIWWYNLWTDEKIRRLKSEWIEIKESKIDKSYFWNLKDR</sequence>
<dbReference type="AlphaFoldDB" id="K2FFB6"/>
<keyword evidence="1" id="KW-0227">DNA damage</keyword>
<keyword evidence="3" id="KW-0489">Methyltransferase</keyword>
<feature type="domain" description="Methylated-DNA-[protein]-cysteine S-methyltransferase DNA binding" evidence="2">
    <location>
        <begin position="2"/>
        <end position="76"/>
    </location>
</feature>
<gene>
    <name evidence="3" type="ORF">ACD_2C00079G0018</name>
</gene>
<accession>K2FFB6</accession>
<dbReference type="CDD" id="cd06445">
    <property type="entry name" value="ATase"/>
    <property type="match status" value="1"/>
</dbReference>
<dbReference type="GO" id="GO:0032259">
    <property type="term" value="P:methylation"/>
    <property type="evidence" value="ECO:0007669"/>
    <property type="project" value="UniProtKB-KW"/>
</dbReference>
<dbReference type="GO" id="GO:0006281">
    <property type="term" value="P:DNA repair"/>
    <property type="evidence" value="ECO:0007669"/>
    <property type="project" value="InterPro"/>
</dbReference>